<evidence type="ECO:0000313" key="14">
    <source>
        <dbReference type="Proteomes" id="UP001215280"/>
    </source>
</evidence>
<evidence type="ECO:0000256" key="10">
    <source>
        <dbReference type="ARBA" id="ARBA00023004"/>
    </source>
</evidence>
<organism evidence="13 14">
    <name type="scientific">Mycena maculata</name>
    <dbReference type="NCBI Taxonomy" id="230809"/>
    <lineage>
        <taxon>Eukaryota</taxon>
        <taxon>Fungi</taxon>
        <taxon>Dikarya</taxon>
        <taxon>Basidiomycota</taxon>
        <taxon>Agaricomycotina</taxon>
        <taxon>Agaricomycetes</taxon>
        <taxon>Agaricomycetidae</taxon>
        <taxon>Agaricales</taxon>
        <taxon>Marasmiineae</taxon>
        <taxon>Mycenaceae</taxon>
        <taxon>Mycena</taxon>
    </lineage>
</organism>
<keyword evidence="14" id="KW-1185">Reference proteome</keyword>
<dbReference type="Proteomes" id="UP001215280">
    <property type="component" value="Unassembled WGS sequence"/>
</dbReference>
<name>A0AAD7IN60_9AGAR</name>
<evidence type="ECO:0000256" key="2">
    <source>
        <dbReference type="ARBA" id="ARBA00004370"/>
    </source>
</evidence>
<proteinExistence type="inferred from homology"/>
<dbReference type="InterPro" id="IPR001128">
    <property type="entry name" value="Cyt_P450"/>
</dbReference>
<reference evidence="13" key="1">
    <citation type="submission" date="2023-03" db="EMBL/GenBank/DDBJ databases">
        <title>Massive genome expansion in bonnet fungi (Mycena s.s.) driven by repeated elements and novel gene families across ecological guilds.</title>
        <authorList>
            <consortium name="Lawrence Berkeley National Laboratory"/>
            <person name="Harder C.B."/>
            <person name="Miyauchi S."/>
            <person name="Viragh M."/>
            <person name="Kuo A."/>
            <person name="Thoen E."/>
            <person name="Andreopoulos B."/>
            <person name="Lu D."/>
            <person name="Skrede I."/>
            <person name="Drula E."/>
            <person name="Henrissat B."/>
            <person name="Morin E."/>
            <person name="Kohler A."/>
            <person name="Barry K."/>
            <person name="LaButti K."/>
            <person name="Morin E."/>
            <person name="Salamov A."/>
            <person name="Lipzen A."/>
            <person name="Mereny Z."/>
            <person name="Hegedus B."/>
            <person name="Baldrian P."/>
            <person name="Stursova M."/>
            <person name="Weitz H."/>
            <person name="Taylor A."/>
            <person name="Grigoriev I.V."/>
            <person name="Nagy L.G."/>
            <person name="Martin F."/>
            <person name="Kauserud H."/>
        </authorList>
    </citation>
    <scope>NUCLEOTIDE SEQUENCE</scope>
    <source>
        <strain evidence="13">CBHHK188m</strain>
    </source>
</reference>
<comment type="caution">
    <text evidence="13">The sequence shown here is derived from an EMBL/GenBank/DDBJ whole genome shotgun (WGS) entry which is preliminary data.</text>
</comment>
<dbReference type="GO" id="GO:0005506">
    <property type="term" value="F:iron ion binding"/>
    <property type="evidence" value="ECO:0007669"/>
    <property type="project" value="InterPro"/>
</dbReference>
<dbReference type="PANTHER" id="PTHR24305:SF166">
    <property type="entry name" value="CYTOCHROME P450 12A4, MITOCHONDRIAL-RELATED"/>
    <property type="match status" value="1"/>
</dbReference>
<evidence type="ECO:0000256" key="11">
    <source>
        <dbReference type="ARBA" id="ARBA00023033"/>
    </source>
</evidence>
<protein>
    <submittedName>
        <fullName evidence="13">Cytochrome P450</fullName>
    </submittedName>
</protein>
<evidence type="ECO:0000313" key="13">
    <source>
        <dbReference type="EMBL" id="KAJ7745913.1"/>
    </source>
</evidence>
<dbReference type="Gene3D" id="1.10.630.10">
    <property type="entry name" value="Cytochrome P450"/>
    <property type="match status" value="2"/>
</dbReference>
<evidence type="ECO:0000256" key="12">
    <source>
        <dbReference type="ARBA" id="ARBA00023136"/>
    </source>
</evidence>
<dbReference type="InterPro" id="IPR050121">
    <property type="entry name" value="Cytochrome_P450_monoxygenase"/>
</dbReference>
<dbReference type="PANTHER" id="PTHR24305">
    <property type="entry name" value="CYTOCHROME P450"/>
    <property type="match status" value="1"/>
</dbReference>
<evidence type="ECO:0000256" key="5">
    <source>
        <dbReference type="ARBA" id="ARBA00022617"/>
    </source>
</evidence>
<keyword evidence="8" id="KW-1133">Transmembrane helix</keyword>
<comment type="similarity">
    <text evidence="4">Belongs to the cytochrome P450 family.</text>
</comment>
<dbReference type="SUPFAM" id="SSF48264">
    <property type="entry name" value="Cytochrome P450"/>
    <property type="match status" value="1"/>
</dbReference>
<evidence type="ECO:0000256" key="6">
    <source>
        <dbReference type="ARBA" id="ARBA00022692"/>
    </source>
</evidence>
<comment type="pathway">
    <text evidence="3">Secondary metabolite biosynthesis; terpenoid biosynthesis.</text>
</comment>
<dbReference type="GO" id="GO:0016705">
    <property type="term" value="F:oxidoreductase activity, acting on paired donors, with incorporation or reduction of molecular oxygen"/>
    <property type="evidence" value="ECO:0007669"/>
    <property type="project" value="InterPro"/>
</dbReference>
<keyword evidence="9" id="KW-0560">Oxidoreductase</keyword>
<dbReference type="Pfam" id="PF00067">
    <property type="entry name" value="p450"/>
    <property type="match status" value="1"/>
</dbReference>
<dbReference type="GO" id="GO:0020037">
    <property type="term" value="F:heme binding"/>
    <property type="evidence" value="ECO:0007669"/>
    <property type="project" value="InterPro"/>
</dbReference>
<comment type="subcellular location">
    <subcellularLocation>
        <location evidence="2">Membrane</location>
    </subcellularLocation>
</comment>
<accession>A0AAD7IN60</accession>
<keyword evidence="7" id="KW-0479">Metal-binding</keyword>
<dbReference type="AlphaFoldDB" id="A0AAD7IN60"/>
<dbReference type="InterPro" id="IPR036396">
    <property type="entry name" value="Cyt_P450_sf"/>
</dbReference>
<keyword evidence="11" id="KW-0503">Monooxygenase</keyword>
<dbReference type="EMBL" id="JARJLG010000100">
    <property type="protein sequence ID" value="KAJ7745913.1"/>
    <property type="molecule type" value="Genomic_DNA"/>
</dbReference>
<evidence type="ECO:0000256" key="1">
    <source>
        <dbReference type="ARBA" id="ARBA00001971"/>
    </source>
</evidence>
<keyword evidence="10" id="KW-0408">Iron</keyword>
<evidence type="ECO:0000256" key="3">
    <source>
        <dbReference type="ARBA" id="ARBA00004721"/>
    </source>
</evidence>
<evidence type="ECO:0000256" key="9">
    <source>
        <dbReference type="ARBA" id="ARBA00023002"/>
    </source>
</evidence>
<sequence>MSKEAVVLGDRSSVVLVEELYQIDTWTEKQFMALRPYATAILINSNRQATRMRNLMNPFFSSNNRRDLIPNIREIGRKLVDRWESLGFVGRTVDISCTLNDAALDTIGSRKSFDSLSDPTKFGQLLDAVLPYVPDSIFRLAFHLPIPSMGLIREYHKMTDELSFNLAAQKRDEMGSGLIGGFGRLAQMTEFQQELRQEIQVASLKDPPEYNSLPLLNAVIRRSLLVRGISLTPIFQEVLRMYTPLPLLERVVTEDCVVPLSQPIATTNGIQISEIPMKKGECLYVAVASYHRLISIWGPDAREFRPSRWLQKEPGKGPVLGPHAPLVAFFGGPGVCLGWRFAQAFVFSIRLLELQVFVVEIVGRFILSLPETTQLEPALP</sequence>
<evidence type="ECO:0000256" key="4">
    <source>
        <dbReference type="ARBA" id="ARBA00010617"/>
    </source>
</evidence>
<evidence type="ECO:0000256" key="7">
    <source>
        <dbReference type="ARBA" id="ARBA00022723"/>
    </source>
</evidence>
<evidence type="ECO:0000256" key="8">
    <source>
        <dbReference type="ARBA" id="ARBA00022989"/>
    </source>
</evidence>
<dbReference type="GO" id="GO:0004497">
    <property type="term" value="F:monooxygenase activity"/>
    <property type="evidence" value="ECO:0007669"/>
    <property type="project" value="UniProtKB-KW"/>
</dbReference>
<comment type="cofactor">
    <cofactor evidence="1">
        <name>heme</name>
        <dbReference type="ChEBI" id="CHEBI:30413"/>
    </cofactor>
</comment>
<dbReference type="GO" id="GO:0016020">
    <property type="term" value="C:membrane"/>
    <property type="evidence" value="ECO:0007669"/>
    <property type="project" value="UniProtKB-SubCell"/>
</dbReference>
<gene>
    <name evidence="13" type="ORF">DFH07DRAFT_942752</name>
</gene>
<keyword evidence="12" id="KW-0472">Membrane</keyword>
<keyword evidence="6" id="KW-0812">Transmembrane</keyword>
<keyword evidence="5" id="KW-0349">Heme</keyword>